<reference evidence="1" key="1">
    <citation type="submission" date="2019-08" db="EMBL/GenBank/DDBJ databases">
        <title>The genome of the North American firefly Photinus pyralis.</title>
        <authorList>
            <consortium name="Photinus pyralis genome working group"/>
            <person name="Fallon T.R."/>
            <person name="Sander Lower S.E."/>
            <person name="Weng J.-K."/>
        </authorList>
    </citation>
    <scope>NUCLEOTIDE SEQUENCE</scope>
    <source>
        <strain evidence="1">TRF0915ILg1</strain>
        <tissue evidence="1">Whole body</tissue>
    </source>
</reference>
<proteinExistence type="predicted"/>
<evidence type="ECO:0008006" key="3">
    <source>
        <dbReference type="Google" id="ProtNLM"/>
    </source>
</evidence>
<dbReference type="EMBL" id="VTPC01003913">
    <property type="protein sequence ID" value="KAF2897831.1"/>
    <property type="molecule type" value="Genomic_DNA"/>
</dbReference>
<dbReference type="PANTHER" id="PTHR47510">
    <property type="entry name" value="REVERSE TRANSCRIPTASE DOMAIN-CONTAINING PROTEIN"/>
    <property type="match status" value="1"/>
</dbReference>
<dbReference type="AlphaFoldDB" id="A0A8K0D6F7"/>
<name>A0A8K0D6F7_IGNLU</name>
<accession>A0A8K0D6F7</accession>
<comment type="caution">
    <text evidence="1">The sequence shown here is derived from an EMBL/GenBank/DDBJ whole genome shotgun (WGS) entry which is preliminary data.</text>
</comment>
<dbReference type="OrthoDB" id="6775763at2759"/>
<gene>
    <name evidence="1" type="ORF">ILUMI_08345</name>
</gene>
<evidence type="ECO:0000313" key="1">
    <source>
        <dbReference type="EMBL" id="KAF2897831.1"/>
    </source>
</evidence>
<sequence>MWLLRRQPRDKACPISKETNYDELYNNNGEYYAEAKQIEKIADTEQDIEEVNINIISEYVTKKEAFVHDEKSTLEQELALPLHHIYDIENIDNKVQYFNDSLLNLVNIHFPLKQSIFSKNPQPWITPNIKLMMKLRSNALKRYKRTRDLTHFQYYKTLRNFTTASIHREKKAFLEFSFHVKDAKLLWKNLKQFDIVTNNKSKNILPVLRDVNKINNYFVNSLPAFYLADNDVLQFYDNNLMRNYENRLCFSSVAGADVLNITLLKMCCPHILPYITHIINVFLETSTFPTAWKKAVIVPLPKISEPTSYKDLRPISLLPTLSKVIEKIINKQIREHLTKYTILPEIQSGFRPD</sequence>
<protein>
    <recommendedName>
        <fullName evidence="3">Reverse transcriptase domain-containing protein</fullName>
    </recommendedName>
</protein>
<dbReference type="Proteomes" id="UP000801492">
    <property type="component" value="Unassembled WGS sequence"/>
</dbReference>
<keyword evidence="2" id="KW-1185">Reference proteome</keyword>
<evidence type="ECO:0000313" key="2">
    <source>
        <dbReference type="Proteomes" id="UP000801492"/>
    </source>
</evidence>
<organism evidence="1 2">
    <name type="scientific">Ignelater luminosus</name>
    <name type="common">Cucubano</name>
    <name type="synonym">Pyrophorus luminosus</name>
    <dbReference type="NCBI Taxonomy" id="2038154"/>
    <lineage>
        <taxon>Eukaryota</taxon>
        <taxon>Metazoa</taxon>
        <taxon>Ecdysozoa</taxon>
        <taxon>Arthropoda</taxon>
        <taxon>Hexapoda</taxon>
        <taxon>Insecta</taxon>
        <taxon>Pterygota</taxon>
        <taxon>Neoptera</taxon>
        <taxon>Endopterygota</taxon>
        <taxon>Coleoptera</taxon>
        <taxon>Polyphaga</taxon>
        <taxon>Elateriformia</taxon>
        <taxon>Elateroidea</taxon>
        <taxon>Elateridae</taxon>
        <taxon>Agrypninae</taxon>
        <taxon>Pyrophorini</taxon>
        <taxon>Ignelater</taxon>
    </lineage>
</organism>
<dbReference type="PANTHER" id="PTHR47510:SF3">
    <property type="entry name" value="ENDO_EXONUCLEASE_PHOSPHATASE DOMAIN-CONTAINING PROTEIN"/>
    <property type="match status" value="1"/>
</dbReference>